<keyword evidence="4 6" id="KW-1133">Transmembrane helix</keyword>
<comment type="subcellular location">
    <subcellularLocation>
        <location evidence="1">Cell membrane</location>
        <topology evidence="1">Multi-pass membrane protein</topology>
    </subcellularLocation>
</comment>
<dbReference type="RefSeq" id="WP_380584161.1">
    <property type="nucleotide sequence ID" value="NZ_JBHSQJ010000068.1"/>
</dbReference>
<dbReference type="InterPro" id="IPR007208">
    <property type="entry name" value="MrpF/PhaF-like"/>
</dbReference>
<evidence type="ECO:0000256" key="2">
    <source>
        <dbReference type="ARBA" id="ARBA00022475"/>
    </source>
</evidence>
<organism evidence="7 8">
    <name type="scientific">Streptacidiphilus monticola</name>
    <dbReference type="NCBI Taxonomy" id="2161674"/>
    <lineage>
        <taxon>Bacteria</taxon>
        <taxon>Bacillati</taxon>
        <taxon>Actinomycetota</taxon>
        <taxon>Actinomycetes</taxon>
        <taxon>Kitasatosporales</taxon>
        <taxon>Streptomycetaceae</taxon>
        <taxon>Streptacidiphilus</taxon>
    </lineage>
</organism>
<feature type="transmembrane region" description="Helical" evidence="6">
    <location>
        <begin position="6"/>
        <end position="25"/>
    </location>
</feature>
<dbReference type="Proteomes" id="UP001596174">
    <property type="component" value="Unassembled WGS sequence"/>
</dbReference>
<proteinExistence type="predicted"/>
<evidence type="ECO:0000256" key="5">
    <source>
        <dbReference type="ARBA" id="ARBA00023136"/>
    </source>
</evidence>
<keyword evidence="3 6" id="KW-0812">Transmembrane</keyword>
<gene>
    <name evidence="7" type="ORF">ACFP3V_16825</name>
</gene>
<name>A0ABW1G2P8_9ACTN</name>
<keyword evidence="8" id="KW-1185">Reference proteome</keyword>
<dbReference type="Pfam" id="PF04066">
    <property type="entry name" value="MrpF_PhaF"/>
    <property type="match status" value="1"/>
</dbReference>
<evidence type="ECO:0000256" key="6">
    <source>
        <dbReference type="SAM" id="Phobius"/>
    </source>
</evidence>
<evidence type="ECO:0000256" key="4">
    <source>
        <dbReference type="ARBA" id="ARBA00022989"/>
    </source>
</evidence>
<evidence type="ECO:0000313" key="8">
    <source>
        <dbReference type="Proteomes" id="UP001596174"/>
    </source>
</evidence>
<sequence length="93" mass="9760">MNAWLIAALVLTVGGLLPCLVRTLYGPPEYRLPGVALAATVTAVVFLLLAQGLTRSSYGDLALVLAVLSPAGTLVFTRLLAGERPGVERRRGT</sequence>
<dbReference type="EMBL" id="JBHSQJ010000068">
    <property type="protein sequence ID" value="MFC5908874.1"/>
    <property type="molecule type" value="Genomic_DNA"/>
</dbReference>
<protein>
    <submittedName>
        <fullName evidence="7">Monovalent cation/H+ antiporter complex subunit F</fullName>
    </submittedName>
</protein>
<keyword evidence="5 6" id="KW-0472">Membrane</keyword>
<evidence type="ECO:0000256" key="3">
    <source>
        <dbReference type="ARBA" id="ARBA00022692"/>
    </source>
</evidence>
<evidence type="ECO:0000256" key="1">
    <source>
        <dbReference type="ARBA" id="ARBA00004651"/>
    </source>
</evidence>
<comment type="caution">
    <text evidence="7">The sequence shown here is derived from an EMBL/GenBank/DDBJ whole genome shotgun (WGS) entry which is preliminary data.</text>
</comment>
<feature type="transmembrane region" description="Helical" evidence="6">
    <location>
        <begin position="62"/>
        <end position="81"/>
    </location>
</feature>
<reference evidence="8" key="1">
    <citation type="journal article" date="2019" name="Int. J. Syst. Evol. Microbiol.">
        <title>The Global Catalogue of Microorganisms (GCM) 10K type strain sequencing project: providing services to taxonomists for standard genome sequencing and annotation.</title>
        <authorList>
            <consortium name="The Broad Institute Genomics Platform"/>
            <consortium name="The Broad Institute Genome Sequencing Center for Infectious Disease"/>
            <person name="Wu L."/>
            <person name="Ma J."/>
        </authorList>
    </citation>
    <scope>NUCLEOTIDE SEQUENCE [LARGE SCALE GENOMIC DNA]</scope>
    <source>
        <strain evidence="8">JCM 4816</strain>
    </source>
</reference>
<keyword evidence="2" id="KW-1003">Cell membrane</keyword>
<dbReference type="InterPro" id="IPR037185">
    <property type="entry name" value="EmrE-like"/>
</dbReference>
<evidence type="ECO:0000313" key="7">
    <source>
        <dbReference type="EMBL" id="MFC5908874.1"/>
    </source>
</evidence>
<feature type="transmembrane region" description="Helical" evidence="6">
    <location>
        <begin position="32"/>
        <end position="50"/>
    </location>
</feature>
<accession>A0ABW1G2P8</accession>
<dbReference type="SUPFAM" id="SSF103481">
    <property type="entry name" value="Multidrug resistance efflux transporter EmrE"/>
    <property type="match status" value="1"/>
</dbReference>